<dbReference type="FunFam" id="3.40.50.720:FF:000001">
    <property type="entry name" value="Glyceraldehyde-3-phosphate dehydrogenase"/>
    <property type="match status" value="1"/>
</dbReference>
<evidence type="ECO:0000313" key="10">
    <source>
        <dbReference type="EMBL" id="CAH2216969.1"/>
    </source>
</evidence>
<evidence type="ECO:0000256" key="1">
    <source>
        <dbReference type="ARBA" id="ARBA00005215"/>
    </source>
</evidence>
<dbReference type="InterPro" id="IPR020828">
    <property type="entry name" value="GlycerAld_3-P_DH_NAD(P)-bd"/>
</dbReference>
<keyword evidence="3" id="KW-0560">Oxidoreductase</keyword>
<dbReference type="AlphaFoldDB" id="A0A8S4QQY2"/>
<comment type="caution">
    <text evidence="10">The sequence shown here is derived from an EMBL/GenBank/DDBJ whole genome shotgun (WGS) entry which is preliminary data.</text>
</comment>
<evidence type="ECO:0000256" key="7">
    <source>
        <dbReference type="RuleBase" id="RU000397"/>
    </source>
</evidence>
<dbReference type="InterPro" id="IPR020831">
    <property type="entry name" value="GlycerAld/Erythrose_P_DH"/>
</dbReference>
<comment type="pathway">
    <text evidence="1">Carbohydrate biosynthesis; Calvin cycle.</text>
</comment>
<sequence length="725" mass="80263">MTIRVGINGLGRIGRSVLRAIFEVENYSEQIEVVAVNGSLSAEQHAHLIKYDSVHGKFNGDIDFNESENWLSINSRKFSLYRERSPENIPWNVDVVLECTGAFNKRAEAAKHNAERVIVSAPVSDADVTVVYGVNNDMLKKEHKVISAGSCTTNCLAPIVHILHSNLGIKSGFMTTIHAYTNDQNILDGNHRDLRRARACGLSMVPTTTGAAKTIGSVIPELKGKLDGTAIRVPVSNVSMVDFKFLADKRATTKEINEIFKNSANHVLSVCNEPLVSIDFVHNPYSAIVDLAGTYVTGEFYMPKYEELNETQQELYGKLQAAMEEHENIIDLLTGFSKEDLVKILTTVKCIELKDGEEHTLTPLAYAINLKNSLSSQRYITNILSVAKDKDILEKVLTTANIKIKLSNGQEYTLTPLVHAIILDKQRGIQAILNVAKRNSILEKVLTTANIKLRSSGNHEYTLTPLTYAINFTNQEASQKSIKAIIDVAQDNDMLKKVFASIKKDHLNKTKNILEILKNQEQDEEQKAKIDGWLKILAKSISSCESKDDPNKKMHDRVKEICEKQEQEDWKLTLERIVPNHKNKDIYYDVLKEILDSSSKDPQQIADRLTVLKKIISGCESQEQSLVDESSIPKTEGNITKDTVKTTNKPIIIGCVCGAIAALAVGLGLYFGAALPILTMIGIAMAAAVLTGLVAGDITYKMSKPSEDLNNVDLLSEQIYLSLGV</sequence>
<dbReference type="Gene3D" id="3.30.360.10">
    <property type="entry name" value="Dihydrodipicolinate Reductase, domain 2"/>
    <property type="match status" value="1"/>
</dbReference>
<comment type="similarity">
    <text evidence="2 7">Belongs to the glyceraldehyde-3-phosphate dehydrogenase family.</text>
</comment>
<comment type="catalytic activity">
    <reaction evidence="5">
        <text>D-glyceraldehyde 3-phosphate + phosphate + NAD(+) = (2R)-3-phospho-glyceroyl phosphate + NADH + H(+)</text>
        <dbReference type="Rhea" id="RHEA:10300"/>
        <dbReference type="ChEBI" id="CHEBI:15378"/>
        <dbReference type="ChEBI" id="CHEBI:43474"/>
        <dbReference type="ChEBI" id="CHEBI:57540"/>
        <dbReference type="ChEBI" id="CHEBI:57604"/>
        <dbReference type="ChEBI" id="CHEBI:57945"/>
        <dbReference type="ChEBI" id="CHEBI:59776"/>
        <dbReference type="EC" id="1.2.1.12"/>
    </reaction>
</comment>
<keyword evidence="11" id="KW-1185">Reference proteome</keyword>
<dbReference type="FunFam" id="3.30.360.10:FF:000002">
    <property type="entry name" value="Glyceraldehyde-3-phosphate dehydrogenase"/>
    <property type="match status" value="1"/>
</dbReference>
<organism evidence="10 11">
    <name type="scientific">Pararge aegeria aegeria</name>
    <dbReference type="NCBI Taxonomy" id="348720"/>
    <lineage>
        <taxon>Eukaryota</taxon>
        <taxon>Metazoa</taxon>
        <taxon>Ecdysozoa</taxon>
        <taxon>Arthropoda</taxon>
        <taxon>Hexapoda</taxon>
        <taxon>Insecta</taxon>
        <taxon>Pterygota</taxon>
        <taxon>Neoptera</taxon>
        <taxon>Endopterygota</taxon>
        <taxon>Lepidoptera</taxon>
        <taxon>Glossata</taxon>
        <taxon>Ditrysia</taxon>
        <taxon>Papilionoidea</taxon>
        <taxon>Nymphalidae</taxon>
        <taxon>Satyrinae</taxon>
        <taxon>Satyrini</taxon>
        <taxon>Parargina</taxon>
        <taxon>Pararge</taxon>
    </lineage>
</organism>
<evidence type="ECO:0000256" key="2">
    <source>
        <dbReference type="ARBA" id="ARBA00007406"/>
    </source>
</evidence>
<dbReference type="InterPro" id="IPR020829">
    <property type="entry name" value="GlycerAld_3-P_DH_cat"/>
</dbReference>
<name>A0A8S4QQY2_9NEOP</name>
<evidence type="ECO:0000256" key="6">
    <source>
        <dbReference type="ARBA" id="ARBA00052787"/>
    </source>
</evidence>
<dbReference type="PANTHER" id="PTHR43148">
    <property type="entry name" value="GLYCERALDEHYDE-3-PHOSPHATE DEHYDROGENASE 2"/>
    <property type="match status" value="1"/>
</dbReference>
<dbReference type="Pfam" id="PF02800">
    <property type="entry name" value="Gp_dh_C"/>
    <property type="match status" value="1"/>
</dbReference>
<evidence type="ECO:0000256" key="8">
    <source>
        <dbReference type="SAM" id="Phobius"/>
    </source>
</evidence>
<comment type="catalytic activity">
    <reaction evidence="6">
        <text>D-glyceraldehyde 3-phosphate + phosphate + NADP(+) = (2R)-3-phospho-glyceroyl phosphate + NADPH + H(+)</text>
        <dbReference type="Rhea" id="RHEA:10296"/>
        <dbReference type="ChEBI" id="CHEBI:15378"/>
        <dbReference type="ChEBI" id="CHEBI:43474"/>
        <dbReference type="ChEBI" id="CHEBI:57604"/>
        <dbReference type="ChEBI" id="CHEBI:57783"/>
        <dbReference type="ChEBI" id="CHEBI:58349"/>
        <dbReference type="ChEBI" id="CHEBI:59776"/>
        <dbReference type="EC" id="1.2.1.13"/>
    </reaction>
</comment>
<dbReference type="SUPFAM" id="SSF51735">
    <property type="entry name" value="NAD(P)-binding Rossmann-fold domains"/>
    <property type="match status" value="1"/>
</dbReference>
<feature type="transmembrane region" description="Helical" evidence="8">
    <location>
        <begin position="677"/>
        <end position="696"/>
    </location>
</feature>
<dbReference type="Pfam" id="PF00044">
    <property type="entry name" value="Gp_dh_N"/>
    <property type="match status" value="1"/>
</dbReference>
<dbReference type="SUPFAM" id="SSF55347">
    <property type="entry name" value="Glyceraldehyde-3-phosphate dehydrogenase-like, C-terminal domain"/>
    <property type="match status" value="1"/>
</dbReference>
<proteinExistence type="inferred from homology"/>
<keyword evidence="8" id="KW-1133">Transmembrane helix</keyword>
<dbReference type="EC" id="1.2.1.13" evidence="4"/>
<dbReference type="CDD" id="cd18126">
    <property type="entry name" value="GAPDH_I_C"/>
    <property type="match status" value="1"/>
</dbReference>
<dbReference type="Proteomes" id="UP000838756">
    <property type="component" value="Unassembled WGS sequence"/>
</dbReference>
<evidence type="ECO:0000256" key="5">
    <source>
        <dbReference type="ARBA" id="ARBA00047698"/>
    </source>
</evidence>
<keyword evidence="8" id="KW-0472">Membrane</keyword>
<evidence type="ECO:0000256" key="4">
    <source>
        <dbReference type="ARBA" id="ARBA00039137"/>
    </source>
</evidence>
<protein>
    <recommendedName>
        <fullName evidence="4">glyceraldehyde-3-phosphate dehydrogenase (NADP(+)) (phosphorylating)</fullName>
        <ecNumber evidence="4">1.2.1.13</ecNumber>
    </recommendedName>
</protein>
<gene>
    <name evidence="10" type="primary">jg5556</name>
    <name evidence="10" type="ORF">PAEG_LOCUS4916</name>
</gene>
<reference evidence="10" key="1">
    <citation type="submission" date="2022-03" db="EMBL/GenBank/DDBJ databases">
        <authorList>
            <person name="Lindestad O."/>
        </authorList>
    </citation>
    <scope>NUCLEOTIDE SEQUENCE</scope>
</reference>
<keyword evidence="8" id="KW-0812">Transmembrane</keyword>
<dbReference type="InterPro" id="IPR036291">
    <property type="entry name" value="NAD(P)-bd_dom_sf"/>
</dbReference>
<dbReference type="SMART" id="SM00846">
    <property type="entry name" value="Gp_dh_N"/>
    <property type="match status" value="1"/>
</dbReference>
<dbReference type="OrthoDB" id="1152826at2759"/>
<dbReference type="PRINTS" id="PR00078">
    <property type="entry name" value="G3PDHDRGNASE"/>
</dbReference>
<evidence type="ECO:0000259" key="9">
    <source>
        <dbReference type="SMART" id="SM00846"/>
    </source>
</evidence>
<accession>A0A8S4QQY2</accession>
<dbReference type="CDD" id="cd05214">
    <property type="entry name" value="GAPDH_I_N"/>
    <property type="match status" value="1"/>
</dbReference>
<feature type="domain" description="Glyceraldehyde 3-phosphate dehydrogenase NAD(P) binding" evidence="9">
    <location>
        <begin position="3"/>
        <end position="151"/>
    </location>
</feature>
<dbReference type="GO" id="GO:0047100">
    <property type="term" value="F:glyceraldehyde-3-phosphate dehydrogenase (NADP+) (phosphorylating) activity"/>
    <property type="evidence" value="ECO:0007669"/>
    <property type="project" value="UniProtKB-EC"/>
</dbReference>
<dbReference type="Gene3D" id="3.40.50.720">
    <property type="entry name" value="NAD(P)-binding Rossmann-like Domain"/>
    <property type="match status" value="1"/>
</dbReference>
<evidence type="ECO:0000256" key="3">
    <source>
        <dbReference type="ARBA" id="ARBA00023002"/>
    </source>
</evidence>
<dbReference type="EMBL" id="CAKXAJ010017602">
    <property type="protein sequence ID" value="CAH2216969.1"/>
    <property type="molecule type" value="Genomic_DNA"/>
</dbReference>
<feature type="transmembrane region" description="Helical" evidence="8">
    <location>
        <begin position="651"/>
        <end position="671"/>
    </location>
</feature>
<dbReference type="GO" id="GO:0051287">
    <property type="term" value="F:NAD binding"/>
    <property type="evidence" value="ECO:0007669"/>
    <property type="project" value="InterPro"/>
</dbReference>
<dbReference type="GO" id="GO:0004365">
    <property type="term" value="F:glyceraldehyde-3-phosphate dehydrogenase (NAD+) (phosphorylating) activity"/>
    <property type="evidence" value="ECO:0007669"/>
    <property type="project" value="UniProtKB-EC"/>
</dbReference>
<evidence type="ECO:0000313" key="11">
    <source>
        <dbReference type="Proteomes" id="UP000838756"/>
    </source>
</evidence>